<evidence type="ECO:0000313" key="11">
    <source>
        <dbReference type="EMBL" id="KAK6927059.1"/>
    </source>
</evidence>
<dbReference type="AlphaFoldDB" id="A0AAN8Z5B1"/>
<feature type="region of interest" description="Disordered" evidence="9">
    <location>
        <begin position="63"/>
        <end position="88"/>
    </location>
</feature>
<evidence type="ECO:0000256" key="1">
    <source>
        <dbReference type="ARBA" id="ARBA00012513"/>
    </source>
</evidence>
<feature type="compositionally biased region" description="Polar residues" evidence="9">
    <location>
        <begin position="7"/>
        <end position="25"/>
    </location>
</feature>
<dbReference type="PROSITE" id="PS50011">
    <property type="entry name" value="PROTEIN_KINASE_DOM"/>
    <property type="match status" value="1"/>
</dbReference>
<dbReference type="Gene3D" id="3.30.200.20">
    <property type="entry name" value="Phosphorylase Kinase, domain 1"/>
    <property type="match status" value="1"/>
</dbReference>
<dbReference type="PANTHER" id="PTHR47989:SF71">
    <property type="entry name" value="PROTEIN KINASE DOMAIN-CONTAINING PROTEIN"/>
    <property type="match status" value="1"/>
</dbReference>
<dbReference type="SUPFAM" id="SSF56112">
    <property type="entry name" value="Protein kinase-like (PK-like)"/>
    <property type="match status" value="1"/>
</dbReference>
<evidence type="ECO:0000256" key="7">
    <source>
        <dbReference type="ARBA" id="ARBA00047899"/>
    </source>
</evidence>
<evidence type="ECO:0000256" key="9">
    <source>
        <dbReference type="SAM" id="MobiDB-lite"/>
    </source>
</evidence>
<dbReference type="FunFam" id="3.30.200.20:FF:000039">
    <property type="entry name" value="receptor-like protein kinase FERONIA"/>
    <property type="match status" value="1"/>
</dbReference>
<dbReference type="InterPro" id="IPR011009">
    <property type="entry name" value="Kinase-like_dom_sf"/>
</dbReference>
<proteinExistence type="predicted"/>
<keyword evidence="6" id="KW-0067">ATP-binding</keyword>
<feature type="region of interest" description="Disordered" evidence="9">
    <location>
        <begin position="1"/>
        <end position="25"/>
    </location>
</feature>
<feature type="compositionally biased region" description="Low complexity" evidence="9">
    <location>
        <begin position="71"/>
        <end position="86"/>
    </location>
</feature>
<reference evidence="11 12" key="1">
    <citation type="submission" date="2023-12" db="EMBL/GenBank/DDBJ databases">
        <title>A high-quality genome assembly for Dillenia turbinata (Dilleniales).</title>
        <authorList>
            <person name="Chanderbali A."/>
        </authorList>
    </citation>
    <scope>NUCLEOTIDE SEQUENCE [LARGE SCALE GENOMIC DNA]</scope>
    <source>
        <strain evidence="11">LSX21</strain>
        <tissue evidence="11">Leaf</tissue>
    </source>
</reference>
<dbReference type="InterPro" id="IPR000719">
    <property type="entry name" value="Prot_kinase_dom"/>
</dbReference>
<dbReference type="InterPro" id="IPR008271">
    <property type="entry name" value="Ser/Thr_kinase_AS"/>
</dbReference>
<evidence type="ECO:0000256" key="8">
    <source>
        <dbReference type="ARBA" id="ARBA00048679"/>
    </source>
</evidence>
<evidence type="ECO:0000313" key="12">
    <source>
        <dbReference type="Proteomes" id="UP001370490"/>
    </source>
</evidence>
<feature type="domain" description="Protein kinase" evidence="10">
    <location>
        <begin position="124"/>
        <end position="415"/>
    </location>
</feature>
<dbReference type="Gene3D" id="1.10.510.10">
    <property type="entry name" value="Transferase(Phosphotransferase) domain 1"/>
    <property type="match status" value="1"/>
</dbReference>
<dbReference type="Pfam" id="PF00069">
    <property type="entry name" value="Pkinase"/>
    <property type="match status" value="1"/>
</dbReference>
<name>A0AAN8Z5B1_9MAGN</name>
<dbReference type="SMART" id="SM00220">
    <property type="entry name" value="S_TKc"/>
    <property type="match status" value="1"/>
</dbReference>
<dbReference type="Proteomes" id="UP001370490">
    <property type="component" value="Unassembled WGS sequence"/>
</dbReference>
<keyword evidence="3" id="KW-0808">Transferase</keyword>
<accession>A0AAN8Z5B1</accession>
<sequence>MKRRTSSTEIPPSASRQQQSLSKYQTKNHSALNSFKAAAKRVAGVFAFLLFWKATSKATRADEKKKQIQVTGVSSSTDGYTGSSSTKVSSKLNNDSYGSFSFKSGQSVSANLFIEEIRAATNNFSEDNKMGEGGFGIVYRGRLRDGSLVAVKRAKKKINHKRTSAEFKNEILTLSKIEHLNLVRLYGYLDKDNEQIIVVEYVGNGTLRDHLDGIRGNVLEIGDRLEIATDVAHAITYLHMYTDPPIIHRDIKATNILITEKLRAKVADFGFARSAADDPDATHISTQIKGSAGYLDPEYLRTNQLTEKSDVYSFGILLVEMMTGRHPIEQKRPIKERVTFRWAMQKLKDGEAVLAMDPQLRRSPASNKAVEDVLKLARQCIAPARKARPSMKKCAEVLWGIRKELRERSLSHPSYQSVNFIEKDTKRDLYTAFGLKEVDVPRFVSA</sequence>
<keyword evidence="5 11" id="KW-0418">Kinase</keyword>
<comment type="caution">
    <text evidence="11">The sequence shown here is derived from an EMBL/GenBank/DDBJ whole genome shotgun (WGS) entry which is preliminary data.</text>
</comment>
<keyword evidence="12" id="KW-1185">Reference proteome</keyword>
<dbReference type="PROSITE" id="PS00108">
    <property type="entry name" value="PROTEIN_KINASE_ST"/>
    <property type="match status" value="1"/>
</dbReference>
<evidence type="ECO:0000256" key="3">
    <source>
        <dbReference type="ARBA" id="ARBA00022679"/>
    </source>
</evidence>
<dbReference type="FunFam" id="1.10.510.10:FF:000300">
    <property type="entry name" value="Calmodulin-binding receptor-like cytoplasmic kinase 3"/>
    <property type="match status" value="1"/>
</dbReference>
<dbReference type="PANTHER" id="PTHR47989">
    <property type="entry name" value="OS01G0750732 PROTEIN"/>
    <property type="match status" value="1"/>
</dbReference>
<evidence type="ECO:0000259" key="10">
    <source>
        <dbReference type="PROSITE" id="PS50011"/>
    </source>
</evidence>
<gene>
    <name evidence="11" type="ORF">RJ641_008778</name>
</gene>
<organism evidence="11 12">
    <name type="scientific">Dillenia turbinata</name>
    <dbReference type="NCBI Taxonomy" id="194707"/>
    <lineage>
        <taxon>Eukaryota</taxon>
        <taxon>Viridiplantae</taxon>
        <taxon>Streptophyta</taxon>
        <taxon>Embryophyta</taxon>
        <taxon>Tracheophyta</taxon>
        <taxon>Spermatophyta</taxon>
        <taxon>Magnoliopsida</taxon>
        <taxon>eudicotyledons</taxon>
        <taxon>Gunneridae</taxon>
        <taxon>Pentapetalae</taxon>
        <taxon>Dilleniales</taxon>
        <taxon>Dilleniaceae</taxon>
        <taxon>Dillenia</taxon>
    </lineage>
</organism>
<dbReference type="EC" id="2.7.11.1" evidence="1"/>
<evidence type="ECO:0000256" key="5">
    <source>
        <dbReference type="ARBA" id="ARBA00022777"/>
    </source>
</evidence>
<evidence type="ECO:0000256" key="2">
    <source>
        <dbReference type="ARBA" id="ARBA00022527"/>
    </source>
</evidence>
<dbReference type="GO" id="GO:0005524">
    <property type="term" value="F:ATP binding"/>
    <property type="evidence" value="ECO:0007669"/>
    <property type="project" value="UniProtKB-KW"/>
</dbReference>
<evidence type="ECO:0000256" key="6">
    <source>
        <dbReference type="ARBA" id="ARBA00022840"/>
    </source>
</evidence>
<dbReference type="EMBL" id="JBAMMX010000015">
    <property type="protein sequence ID" value="KAK6927059.1"/>
    <property type="molecule type" value="Genomic_DNA"/>
</dbReference>
<comment type="catalytic activity">
    <reaction evidence="8">
        <text>L-seryl-[protein] + ATP = O-phospho-L-seryl-[protein] + ADP + H(+)</text>
        <dbReference type="Rhea" id="RHEA:17989"/>
        <dbReference type="Rhea" id="RHEA-COMP:9863"/>
        <dbReference type="Rhea" id="RHEA-COMP:11604"/>
        <dbReference type="ChEBI" id="CHEBI:15378"/>
        <dbReference type="ChEBI" id="CHEBI:29999"/>
        <dbReference type="ChEBI" id="CHEBI:30616"/>
        <dbReference type="ChEBI" id="CHEBI:83421"/>
        <dbReference type="ChEBI" id="CHEBI:456216"/>
        <dbReference type="EC" id="2.7.11.1"/>
    </reaction>
</comment>
<keyword evidence="4" id="KW-0547">Nucleotide-binding</keyword>
<keyword evidence="2" id="KW-0723">Serine/threonine-protein kinase</keyword>
<dbReference type="GO" id="GO:0004674">
    <property type="term" value="F:protein serine/threonine kinase activity"/>
    <property type="evidence" value="ECO:0007669"/>
    <property type="project" value="UniProtKB-KW"/>
</dbReference>
<comment type="catalytic activity">
    <reaction evidence="7">
        <text>L-threonyl-[protein] + ATP = O-phospho-L-threonyl-[protein] + ADP + H(+)</text>
        <dbReference type="Rhea" id="RHEA:46608"/>
        <dbReference type="Rhea" id="RHEA-COMP:11060"/>
        <dbReference type="Rhea" id="RHEA-COMP:11605"/>
        <dbReference type="ChEBI" id="CHEBI:15378"/>
        <dbReference type="ChEBI" id="CHEBI:30013"/>
        <dbReference type="ChEBI" id="CHEBI:30616"/>
        <dbReference type="ChEBI" id="CHEBI:61977"/>
        <dbReference type="ChEBI" id="CHEBI:456216"/>
        <dbReference type="EC" id="2.7.11.1"/>
    </reaction>
</comment>
<evidence type="ECO:0000256" key="4">
    <source>
        <dbReference type="ARBA" id="ARBA00022741"/>
    </source>
</evidence>
<protein>
    <recommendedName>
        <fullName evidence="1">non-specific serine/threonine protein kinase</fullName>
        <ecNumber evidence="1">2.7.11.1</ecNumber>
    </recommendedName>
</protein>